<dbReference type="Proteomes" id="UP001178507">
    <property type="component" value="Unassembled WGS sequence"/>
</dbReference>
<keyword evidence="2" id="KW-1185">Reference proteome</keyword>
<accession>A0AA36JHY6</accession>
<dbReference type="AlphaFoldDB" id="A0AA36JHY6"/>
<organism evidence="1 2">
    <name type="scientific">Effrenium voratum</name>
    <dbReference type="NCBI Taxonomy" id="2562239"/>
    <lineage>
        <taxon>Eukaryota</taxon>
        <taxon>Sar</taxon>
        <taxon>Alveolata</taxon>
        <taxon>Dinophyceae</taxon>
        <taxon>Suessiales</taxon>
        <taxon>Symbiodiniaceae</taxon>
        <taxon>Effrenium</taxon>
    </lineage>
</organism>
<evidence type="ECO:0000313" key="1">
    <source>
        <dbReference type="EMBL" id="CAJ1406540.1"/>
    </source>
</evidence>
<evidence type="ECO:0000313" key="2">
    <source>
        <dbReference type="Proteomes" id="UP001178507"/>
    </source>
</evidence>
<dbReference type="EMBL" id="CAUJNA010003636">
    <property type="protein sequence ID" value="CAJ1406540.1"/>
    <property type="molecule type" value="Genomic_DNA"/>
</dbReference>
<reference evidence="1" key="1">
    <citation type="submission" date="2023-08" db="EMBL/GenBank/DDBJ databases">
        <authorList>
            <person name="Chen Y."/>
            <person name="Shah S."/>
            <person name="Dougan E. K."/>
            <person name="Thang M."/>
            <person name="Chan C."/>
        </authorList>
    </citation>
    <scope>NUCLEOTIDE SEQUENCE</scope>
</reference>
<comment type="caution">
    <text evidence="1">The sequence shown here is derived from an EMBL/GenBank/DDBJ whole genome shotgun (WGS) entry which is preliminary data.</text>
</comment>
<sequence length="293" mass="32893">MHGMRALRRWTPAGLQLRRALERPGRFLAVSVEEARRREKLVHESAKARGARSVSSHVVDTGFSVVFGLCIACWYFDWFSARETTHLERFTAWLRARQVAVVAFELDHVMCCRPRGDRGISLFELEEYCAGISPDFAEAAAALARRGFFLALVVRGCTPPAAPARSWWRKEEKQPEFVDGPELARKLVARMCPEALGSIKVITSTAAPESSVEDCIQEITSVHRVPARRVVLFTASKDTEQDGQDNTWTGIHVPNPKEGFRYEDLQLPAAADEEGWFELPITLLKQVRSSIGL</sequence>
<name>A0AA36JHY6_9DINO</name>
<gene>
    <name evidence="1" type="ORF">EVOR1521_LOCUS28481</name>
</gene>
<protein>
    <submittedName>
        <fullName evidence="1">Uncharacterized protein</fullName>
    </submittedName>
</protein>
<proteinExistence type="predicted"/>